<dbReference type="InterPro" id="IPR002182">
    <property type="entry name" value="NB-ARC"/>
</dbReference>
<dbReference type="InterPro" id="IPR027417">
    <property type="entry name" value="P-loop_NTPase"/>
</dbReference>
<sequence length="718" mass="76383">MPVDGAAAAGPSSPARVRVSGEGAVGAGRDISHSAVGEGSRVEHTEVTNQVAGGTVHGDVYQAENVTVNQYLPSSAPGPVVRPVRVGTVPPLASAFQPRPGLREEIDRARERHATVVLTQVLSGGGGVGKSQLAAAYAWQAHAGGVAVLVWVNAAESAQIVAAYATAAQRVGAPGADGQDAEDDAGAFLDWLAVTERSWLVVLDDLTDLEGAQRWWPRPPVGSNGRVLATTRRRDALVTGSGRAVVDIGTYTRTEALEYLGERFTAADAPHLLDDQAEDLVEALGRLPLALAHAAAYMINDDVGCTAYLGLFTGRASRLAALLPPGADTDGYGRQVTTSLLLALDAAEHREPAGLATPAIRLAAHLDPAGHPDTVWATEAVTQYLTAHRTVSGASGPVTADQARAALRLLHHYALLTHTPHDSNRAVRLHALTARAARETVPDSETPATVHAAADALQAIWPEHEHTARDLTVVLRANTDTLADHAGDLLWHPDGHPVLFATGRSLNSTGLFGAAVSYWQRVAAAAERLRGVDHPDILLTRTNLAHSYRQAGRTGEAIVIDERVLADRERLFGDDHPHTLNARANLAASYWRAGRTGEAIVIEDRVLADRERLLGHDHPDTLRTRANLAASYWQAGRTGEAAGLLERVLADHERVLGHDHPDTLASGANLAVSYWQVGRTGEAIGLLERVLADCERLLGHDHPDTLAAATRVRRWRIS</sequence>
<dbReference type="Gene3D" id="3.40.50.300">
    <property type="entry name" value="P-loop containing nucleotide triphosphate hydrolases"/>
    <property type="match status" value="1"/>
</dbReference>
<feature type="compositionally biased region" description="Low complexity" evidence="1">
    <location>
        <begin position="1"/>
        <end position="15"/>
    </location>
</feature>
<evidence type="ECO:0000313" key="4">
    <source>
        <dbReference type="Proteomes" id="UP001432222"/>
    </source>
</evidence>
<gene>
    <name evidence="3" type="ORF">OHA16_34285</name>
</gene>
<dbReference type="EMBL" id="CP108110">
    <property type="protein sequence ID" value="WUQ87600.1"/>
    <property type="molecule type" value="Genomic_DNA"/>
</dbReference>
<evidence type="ECO:0000313" key="3">
    <source>
        <dbReference type="EMBL" id="WUQ87600.1"/>
    </source>
</evidence>
<protein>
    <submittedName>
        <fullName evidence="3">Tetratricopeptide repeat protein</fullName>
    </submittedName>
</protein>
<dbReference type="SUPFAM" id="SSF48452">
    <property type="entry name" value="TPR-like"/>
    <property type="match status" value="2"/>
</dbReference>
<dbReference type="Pfam" id="PF13424">
    <property type="entry name" value="TPR_12"/>
    <property type="match status" value="1"/>
</dbReference>
<name>A0ABZ1UB08_9ACTN</name>
<reference evidence="3" key="1">
    <citation type="submission" date="2022-10" db="EMBL/GenBank/DDBJ databases">
        <title>The complete genomes of actinobacterial strains from the NBC collection.</title>
        <authorList>
            <person name="Joergensen T.S."/>
            <person name="Alvarez Arevalo M."/>
            <person name="Sterndorff E.B."/>
            <person name="Faurdal D."/>
            <person name="Vuksanovic O."/>
            <person name="Mourched A.-S."/>
            <person name="Charusanti P."/>
            <person name="Shaw S."/>
            <person name="Blin K."/>
            <person name="Weber T."/>
        </authorList>
    </citation>
    <scope>NUCLEOTIDE SEQUENCE</scope>
    <source>
        <strain evidence="3">NBC_00222</strain>
    </source>
</reference>
<dbReference type="SUPFAM" id="SSF52540">
    <property type="entry name" value="P-loop containing nucleoside triphosphate hydrolases"/>
    <property type="match status" value="1"/>
</dbReference>
<organism evidence="3 4">
    <name type="scientific">Kitasatospora purpeofusca</name>
    <dbReference type="NCBI Taxonomy" id="67352"/>
    <lineage>
        <taxon>Bacteria</taxon>
        <taxon>Bacillati</taxon>
        <taxon>Actinomycetota</taxon>
        <taxon>Actinomycetes</taxon>
        <taxon>Kitasatosporales</taxon>
        <taxon>Streptomycetaceae</taxon>
        <taxon>Kitasatospora</taxon>
    </lineage>
</organism>
<dbReference type="Proteomes" id="UP001432222">
    <property type="component" value="Chromosome"/>
</dbReference>
<dbReference type="Pfam" id="PF13374">
    <property type="entry name" value="TPR_10"/>
    <property type="match status" value="3"/>
</dbReference>
<dbReference type="PANTHER" id="PTHR46082">
    <property type="entry name" value="ATP/GTP-BINDING PROTEIN-RELATED"/>
    <property type="match status" value="1"/>
</dbReference>
<evidence type="ECO:0000256" key="1">
    <source>
        <dbReference type="SAM" id="MobiDB-lite"/>
    </source>
</evidence>
<dbReference type="Pfam" id="PF00931">
    <property type="entry name" value="NB-ARC"/>
    <property type="match status" value="1"/>
</dbReference>
<evidence type="ECO:0000259" key="2">
    <source>
        <dbReference type="Pfam" id="PF00931"/>
    </source>
</evidence>
<dbReference type="RefSeq" id="WP_328958159.1">
    <property type="nucleotide sequence ID" value="NZ_CP108110.1"/>
</dbReference>
<accession>A0ABZ1UB08</accession>
<proteinExistence type="predicted"/>
<dbReference type="InterPro" id="IPR011990">
    <property type="entry name" value="TPR-like_helical_dom_sf"/>
</dbReference>
<dbReference type="PANTHER" id="PTHR46082:SF6">
    <property type="entry name" value="AAA+ ATPASE DOMAIN-CONTAINING PROTEIN-RELATED"/>
    <property type="match status" value="1"/>
</dbReference>
<feature type="domain" description="NB-ARC" evidence="2">
    <location>
        <begin position="122"/>
        <end position="235"/>
    </location>
</feature>
<dbReference type="Gene3D" id="1.25.40.10">
    <property type="entry name" value="Tetratricopeptide repeat domain"/>
    <property type="match status" value="1"/>
</dbReference>
<keyword evidence="4" id="KW-1185">Reference proteome</keyword>
<feature type="region of interest" description="Disordered" evidence="1">
    <location>
        <begin position="1"/>
        <end position="29"/>
    </location>
</feature>
<dbReference type="InterPro" id="IPR053137">
    <property type="entry name" value="NLR-like"/>
</dbReference>